<dbReference type="AlphaFoldDB" id="A0A382DBL7"/>
<sequence>NRPPNVTNLPTARNSRMTIGPVRELAAAMRTQWPARRHRPLWSKPLCQRYVPTDVHVRPGHGGSG</sequence>
<organism evidence="1">
    <name type="scientific">marine metagenome</name>
    <dbReference type="NCBI Taxonomy" id="408172"/>
    <lineage>
        <taxon>unclassified sequences</taxon>
        <taxon>metagenomes</taxon>
        <taxon>ecological metagenomes</taxon>
    </lineage>
</organism>
<proteinExistence type="predicted"/>
<reference evidence="1" key="1">
    <citation type="submission" date="2018-05" db="EMBL/GenBank/DDBJ databases">
        <authorList>
            <person name="Lanie J.A."/>
            <person name="Ng W.-L."/>
            <person name="Kazmierczak K.M."/>
            <person name="Andrzejewski T.M."/>
            <person name="Davidsen T.M."/>
            <person name="Wayne K.J."/>
            <person name="Tettelin H."/>
            <person name="Glass J.I."/>
            <person name="Rusch D."/>
            <person name="Podicherti R."/>
            <person name="Tsui H.-C.T."/>
            <person name="Winkler M.E."/>
        </authorList>
    </citation>
    <scope>NUCLEOTIDE SEQUENCE</scope>
</reference>
<feature type="non-terminal residue" evidence="1">
    <location>
        <position position="1"/>
    </location>
</feature>
<gene>
    <name evidence="1" type="ORF">METZ01_LOCUS188499</name>
</gene>
<evidence type="ECO:0000313" key="1">
    <source>
        <dbReference type="EMBL" id="SVB35645.1"/>
    </source>
</evidence>
<accession>A0A382DBL7</accession>
<protein>
    <submittedName>
        <fullName evidence="1">Uncharacterized protein</fullName>
    </submittedName>
</protein>
<name>A0A382DBL7_9ZZZZ</name>
<feature type="non-terminal residue" evidence="1">
    <location>
        <position position="65"/>
    </location>
</feature>
<dbReference type="EMBL" id="UINC01038520">
    <property type="protein sequence ID" value="SVB35645.1"/>
    <property type="molecule type" value="Genomic_DNA"/>
</dbReference>